<dbReference type="EMBL" id="CP003221">
    <property type="protein sequence ID" value="EGJ51703.1"/>
    <property type="molecule type" value="Genomic_DNA"/>
</dbReference>
<feature type="domain" description="SpoVT-AbrB" evidence="8">
    <location>
        <begin position="5"/>
        <end position="51"/>
    </location>
</feature>
<dbReference type="AlphaFoldDB" id="F3YWX9"/>
<keyword evidence="3" id="KW-0677">Repeat</keyword>
<organism evidence="9 10">
    <name type="scientific">Desulfocurvibacter africanus subsp. africanus str. Walvis Bay</name>
    <dbReference type="NCBI Taxonomy" id="690850"/>
    <lineage>
        <taxon>Bacteria</taxon>
        <taxon>Pseudomonadati</taxon>
        <taxon>Thermodesulfobacteriota</taxon>
        <taxon>Desulfovibrionia</taxon>
        <taxon>Desulfovibrionales</taxon>
        <taxon>Desulfovibrionaceae</taxon>
        <taxon>Desulfocurvibacter</taxon>
    </lineage>
</organism>
<dbReference type="HAMAP" id="MF_01008">
    <property type="entry name" value="MraZ"/>
    <property type="match status" value="1"/>
</dbReference>
<keyword evidence="2 7" id="KW-0963">Cytoplasm</keyword>
<dbReference type="GO" id="GO:0000976">
    <property type="term" value="F:transcription cis-regulatory region binding"/>
    <property type="evidence" value="ECO:0007669"/>
    <property type="project" value="TreeGrafter"/>
</dbReference>
<proteinExistence type="inferred from homology"/>
<dbReference type="eggNOG" id="COG2001">
    <property type="taxonomic scope" value="Bacteria"/>
</dbReference>
<dbReference type="InterPro" id="IPR037914">
    <property type="entry name" value="SpoVT-AbrB_sf"/>
</dbReference>
<dbReference type="InterPro" id="IPR007159">
    <property type="entry name" value="SpoVT-AbrB_dom"/>
</dbReference>
<dbReference type="PANTHER" id="PTHR34701">
    <property type="entry name" value="TRANSCRIPTIONAL REGULATOR MRAZ"/>
    <property type="match status" value="1"/>
</dbReference>
<comment type="subcellular location">
    <subcellularLocation>
        <location evidence="7">Cytoplasm</location>
        <location evidence="7">Nucleoid</location>
    </subcellularLocation>
</comment>
<evidence type="ECO:0000256" key="4">
    <source>
        <dbReference type="ARBA" id="ARBA00023015"/>
    </source>
</evidence>
<gene>
    <name evidence="7" type="primary">mraZ</name>
    <name evidence="9" type="ORF">Desaf_3417</name>
</gene>
<evidence type="ECO:0000259" key="8">
    <source>
        <dbReference type="PROSITE" id="PS51740"/>
    </source>
</evidence>
<dbReference type="Gene3D" id="3.40.1550.20">
    <property type="entry name" value="Transcriptional regulator MraZ domain"/>
    <property type="match status" value="1"/>
</dbReference>
<keyword evidence="10" id="KW-1185">Reference proteome</keyword>
<dbReference type="InterPro" id="IPR020603">
    <property type="entry name" value="MraZ_dom"/>
</dbReference>
<dbReference type="Pfam" id="PF02381">
    <property type="entry name" value="MraZ"/>
    <property type="match status" value="2"/>
</dbReference>
<evidence type="ECO:0000256" key="7">
    <source>
        <dbReference type="HAMAP-Rule" id="MF_01008"/>
    </source>
</evidence>
<comment type="subunit">
    <text evidence="7">Forms oligomers.</text>
</comment>
<dbReference type="GO" id="GO:0009295">
    <property type="term" value="C:nucleoid"/>
    <property type="evidence" value="ECO:0007669"/>
    <property type="project" value="UniProtKB-SubCell"/>
</dbReference>
<keyword evidence="4 7" id="KW-0805">Transcription regulation</keyword>
<evidence type="ECO:0000256" key="3">
    <source>
        <dbReference type="ARBA" id="ARBA00022737"/>
    </source>
</evidence>
<accession>F3YWX9</accession>
<comment type="similarity">
    <text evidence="7">Belongs to the MraZ family.</text>
</comment>
<evidence type="ECO:0000313" key="9">
    <source>
        <dbReference type="EMBL" id="EGJ51703.1"/>
    </source>
</evidence>
<evidence type="ECO:0000313" key="10">
    <source>
        <dbReference type="Proteomes" id="UP000007844"/>
    </source>
</evidence>
<feature type="domain" description="SpoVT-AbrB" evidence="8">
    <location>
        <begin position="80"/>
        <end position="123"/>
    </location>
</feature>
<dbReference type="PANTHER" id="PTHR34701:SF1">
    <property type="entry name" value="TRANSCRIPTIONAL REGULATOR MRAZ"/>
    <property type="match status" value="1"/>
</dbReference>
<dbReference type="SUPFAM" id="SSF89447">
    <property type="entry name" value="AbrB/MazE/MraZ-like"/>
    <property type="match status" value="1"/>
</dbReference>
<sequence length="149" mass="16819">MFRGRSLRNIDAKGRLMIPPEFRDQVIAAAPEGKLVLTNYDEAISCYPLSAWEEIELKLSQLKNPPLKVRTFLRFFLGGAQEVTLDSQGRILVPPTLREYAGLDKELYLVGMGVKFEIWDKSRHDEQILSQVHEDCSEAIAATGIEVSL</sequence>
<keyword evidence="5 7" id="KW-0238">DNA-binding</keyword>
<dbReference type="CDD" id="cd16320">
    <property type="entry name" value="MraZ_N"/>
    <property type="match status" value="1"/>
</dbReference>
<dbReference type="PROSITE" id="PS51740">
    <property type="entry name" value="SPOVT_ABRB"/>
    <property type="match status" value="2"/>
</dbReference>
<evidence type="ECO:0000256" key="5">
    <source>
        <dbReference type="ARBA" id="ARBA00023125"/>
    </source>
</evidence>
<dbReference type="GO" id="GO:0003700">
    <property type="term" value="F:DNA-binding transcription factor activity"/>
    <property type="evidence" value="ECO:0007669"/>
    <property type="project" value="UniProtKB-UniRule"/>
</dbReference>
<dbReference type="GO" id="GO:0005737">
    <property type="term" value="C:cytoplasm"/>
    <property type="evidence" value="ECO:0007669"/>
    <property type="project" value="UniProtKB-UniRule"/>
</dbReference>
<name>F3YWX9_DESAF</name>
<keyword evidence="6 7" id="KW-0804">Transcription</keyword>
<evidence type="ECO:0000256" key="2">
    <source>
        <dbReference type="ARBA" id="ARBA00022490"/>
    </source>
</evidence>
<dbReference type="KEGG" id="daf:Desaf_3417"/>
<dbReference type="STRING" id="690850.Desaf_3417"/>
<evidence type="ECO:0000256" key="6">
    <source>
        <dbReference type="ARBA" id="ARBA00023163"/>
    </source>
</evidence>
<dbReference type="InterPro" id="IPR003444">
    <property type="entry name" value="MraZ"/>
</dbReference>
<protein>
    <recommendedName>
        <fullName evidence="1 7">Transcriptional regulator MraZ</fullName>
    </recommendedName>
</protein>
<dbReference type="CDD" id="cd16321">
    <property type="entry name" value="MraZ_C"/>
    <property type="match status" value="1"/>
</dbReference>
<evidence type="ECO:0000256" key="1">
    <source>
        <dbReference type="ARBA" id="ARBA00013860"/>
    </source>
</evidence>
<dbReference type="NCBIfam" id="TIGR00242">
    <property type="entry name" value="division/cell wall cluster transcriptional repressor MraZ"/>
    <property type="match status" value="1"/>
</dbReference>
<dbReference type="InterPro" id="IPR035644">
    <property type="entry name" value="MraZ_C"/>
</dbReference>
<dbReference type="Proteomes" id="UP000007844">
    <property type="component" value="Chromosome"/>
</dbReference>
<dbReference type="HOGENOM" id="CLU_107907_0_5_7"/>
<dbReference type="GO" id="GO:2000143">
    <property type="term" value="P:negative regulation of DNA-templated transcription initiation"/>
    <property type="evidence" value="ECO:0007669"/>
    <property type="project" value="TreeGrafter"/>
</dbReference>
<dbReference type="InterPro" id="IPR038619">
    <property type="entry name" value="MraZ_sf"/>
</dbReference>
<dbReference type="InterPro" id="IPR035642">
    <property type="entry name" value="MraZ_N"/>
</dbReference>
<dbReference type="RefSeq" id="WP_005987934.1">
    <property type="nucleotide sequence ID" value="NC_016629.1"/>
</dbReference>
<reference evidence="9 10" key="1">
    <citation type="journal article" date="2011" name="J. Bacteriol.">
        <title>Genome sequence of the mercury-methylating and pleomorphic Desulfovibrio africanus Strain Walvis Bay.</title>
        <authorList>
            <person name="Brown S.D."/>
            <person name="Wall J.D."/>
            <person name="Kucken A.M."/>
            <person name="Gilmour C.C."/>
            <person name="Podar M."/>
            <person name="Brandt C.C."/>
            <person name="Teshima H."/>
            <person name="Detter J.C."/>
            <person name="Han C.S."/>
            <person name="Land M.L."/>
            <person name="Lucas S."/>
            <person name="Han J."/>
            <person name="Pennacchio L."/>
            <person name="Nolan M."/>
            <person name="Pitluck S."/>
            <person name="Woyke T."/>
            <person name="Goodwin L."/>
            <person name="Palumbo A.V."/>
            <person name="Elias D.A."/>
        </authorList>
    </citation>
    <scope>NUCLEOTIDE SEQUENCE [LARGE SCALE GENOMIC DNA]</scope>
    <source>
        <strain evidence="9 10">Walvis Bay</strain>
    </source>
</reference>